<dbReference type="OrthoDB" id="9940869at2759"/>
<evidence type="ECO:0000256" key="6">
    <source>
        <dbReference type="SAM" id="Phobius"/>
    </source>
</evidence>
<evidence type="ECO:0000256" key="1">
    <source>
        <dbReference type="ARBA" id="ARBA00004141"/>
    </source>
</evidence>
<dbReference type="PROSITE" id="PS51225">
    <property type="entry name" value="MARVEL"/>
    <property type="match status" value="1"/>
</dbReference>
<feature type="domain" description="MARVEL" evidence="7">
    <location>
        <begin position="17"/>
        <end position="150"/>
    </location>
</feature>
<evidence type="ECO:0000259" key="7">
    <source>
        <dbReference type="PROSITE" id="PS51225"/>
    </source>
</evidence>
<organism evidence="8 9">
    <name type="scientific">Paramormyrops kingsleyae</name>
    <dbReference type="NCBI Taxonomy" id="1676925"/>
    <lineage>
        <taxon>Eukaryota</taxon>
        <taxon>Metazoa</taxon>
        <taxon>Chordata</taxon>
        <taxon>Craniata</taxon>
        <taxon>Vertebrata</taxon>
        <taxon>Euteleostomi</taxon>
        <taxon>Actinopterygii</taxon>
        <taxon>Neopterygii</taxon>
        <taxon>Teleostei</taxon>
        <taxon>Osteoglossocephala</taxon>
        <taxon>Osteoglossomorpha</taxon>
        <taxon>Osteoglossiformes</taxon>
        <taxon>Mormyridae</taxon>
        <taxon>Paramormyrops</taxon>
    </lineage>
</organism>
<reference evidence="8" key="1">
    <citation type="submission" date="2025-05" db="UniProtKB">
        <authorList>
            <consortium name="Ensembl"/>
        </authorList>
    </citation>
    <scope>IDENTIFICATION</scope>
</reference>
<proteinExistence type="predicted"/>
<dbReference type="Ensembl" id="ENSPKIT00000036928.1">
    <property type="protein sequence ID" value="ENSPKIP00000012530.1"/>
    <property type="gene ID" value="ENSPKIG00000000295.1"/>
</dbReference>
<feature type="transmembrane region" description="Helical" evidence="6">
    <location>
        <begin position="88"/>
        <end position="110"/>
    </location>
</feature>
<keyword evidence="3 6" id="KW-1133">Transmembrane helix</keyword>
<dbReference type="PANTHER" id="PTHR22776">
    <property type="entry name" value="MARVEL-CONTAINING POTENTIAL LIPID RAFT-ASSOCIATED PROTEIN"/>
    <property type="match status" value="1"/>
</dbReference>
<keyword evidence="2 5" id="KW-0812">Transmembrane</keyword>
<evidence type="ECO:0000313" key="8">
    <source>
        <dbReference type="Ensembl" id="ENSPKIP00000012554.1"/>
    </source>
</evidence>
<dbReference type="GO" id="GO:0042552">
    <property type="term" value="P:myelination"/>
    <property type="evidence" value="ECO:0007669"/>
    <property type="project" value="TreeGrafter"/>
</dbReference>
<evidence type="ECO:0000313" key="9">
    <source>
        <dbReference type="Proteomes" id="UP000261540"/>
    </source>
</evidence>
<accession>A0A3B3R2Y6</accession>
<evidence type="ECO:0000256" key="2">
    <source>
        <dbReference type="ARBA" id="ARBA00022692"/>
    </source>
</evidence>
<dbReference type="InterPro" id="IPR013295">
    <property type="entry name" value="MAL"/>
</dbReference>
<feature type="transmembrane region" description="Helical" evidence="6">
    <location>
        <begin position="53"/>
        <end position="76"/>
    </location>
</feature>
<protein>
    <submittedName>
        <fullName evidence="8">Mal, T cell differentiation protein</fullName>
    </submittedName>
</protein>
<keyword evidence="9" id="KW-1185">Reference proteome</keyword>
<evidence type="ECO:0000256" key="4">
    <source>
        <dbReference type="ARBA" id="ARBA00023136"/>
    </source>
</evidence>
<comment type="subcellular location">
    <subcellularLocation>
        <location evidence="1">Membrane</location>
        <topology evidence="1">Multi-pass membrane protein</topology>
    </subcellularLocation>
</comment>
<keyword evidence="4 5" id="KW-0472">Membrane</keyword>
<sequence>MSNTAQAMGHLPSGTGVCSTVPDIFYIPELIFGALVWCLVASTYVFPPNPLGWVMFVSVFCFVITFIWFFVFLCGGHRNSAGWATADFAYHGLAAFFYLSSSVTLAFITLTGPDFLGLKSYRMDISAVVFSFVNTLLYFIHTIFSANRWKTF</sequence>
<dbReference type="GeneTree" id="ENSGT00940000154987"/>
<evidence type="ECO:0000256" key="5">
    <source>
        <dbReference type="PROSITE-ProRule" id="PRU00581"/>
    </source>
</evidence>
<dbReference type="GO" id="GO:0016020">
    <property type="term" value="C:membrane"/>
    <property type="evidence" value="ECO:0007669"/>
    <property type="project" value="UniProtKB-SubCell"/>
</dbReference>
<evidence type="ECO:0000256" key="3">
    <source>
        <dbReference type="ARBA" id="ARBA00022989"/>
    </source>
</evidence>
<dbReference type="PRINTS" id="PR01884">
    <property type="entry name" value="MALPROTEIN"/>
</dbReference>
<dbReference type="GO" id="GO:0019911">
    <property type="term" value="F:structural constituent of myelin sheath"/>
    <property type="evidence" value="ECO:0007669"/>
    <property type="project" value="TreeGrafter"/>
</dbReference>
<dbReference type="Ensembl" id="ENSPKIT00000036952.1">
    <property type="protein sequence ID" value="ENSPKIP00000012554.1"/>
    <property type="gene ID" value="ENSPKIG00000000308.1"/>
</dbReference>
<dbReference type="InterPro" id="IPR008253">
    <property type="entry name" value="Marvel"/>
</dbReference>
<dbReference type="AlphaFoldDB" id="A0A3B3R2Y6"/>
<name>A0A3B3R2Y6_9TELE</name>
<dbReference type="Proteomes" id="UP000261540">
    <property type="component" value="Unplaced"/>
</dbReference>
<feature type="transmembrane region" description="Helical" evidence="6">
    <location>
        <begin position="30"/>
        <end position="47"/>
    </location>
</feature>
<dbReference type="InterPro" id="IPR050578">
    <property type="entry name" value="MARVEL-CKLF_proteins"/>
</dbReference>
<feature type="transmembrane region" description="Helical" evidence="6">
    <location>
        <begin position="125"/>
        <end position="144"/>
    </location>
</feature>
<dbReference type="Pfam" id="PF01284">
    <property type="entry name" value="MARVEL"/>
    <property type="match status" value="1"/>
</dbReference>
<dbReference type="PANTHER" id="PTHR22776:SF88">
    <property type="entry name" value="MAL-LIKE PROTEIN-RELATED"/>
    <property type="match status" value="1"/>
</dbReference>